<evidence type="ECO:0000256" key="4">
    <source>
        <dbReference type="PROSITE-ProRule" id="PRU00335"/>
    </source>
</evidence>
<dbReference type="Gene3D" id="1.10.10.60">
    <property type="entry name" value="Homeodomain-like"/>
    <property type="match status" value="1"/>
</dbReference>
<dbReference type="PRINTS" id="PR00455">
    <property type="entry name" value="HTHTETR"/>
</dbReference>
<keyword evidence="7" id="KW-1185">Reference proteome</keyword>
<comment type="caution">
    <text evidence="6">The sequence shown here is derived from an EMBL/GenBank/DDBJ whole genome shotgun (WGS) entry which is preliminary data.</text>
</comment>
<evidence type="ECO:0000313" key="7">
    <source>
        <dbReference type="Proteomes" id="UP000719942"/>
    </source>
</evidence>
<protein>
    <submittedName>
        <fullName evidence="6">TetR/AcrR family transcriptional regulator</fullName>
    </submittedName>
</protein>
<keyword evidence="3" id="KW-0804">Transcription</keyword>
<dbReference type="Gene3D" id="1.10.357.10">
    <property type="entry name" value="Tetracycline Repressor, domain 2"/>
    <property type="match status" value="1"/>
</dbReference>
<organism evidence="6 7">
    <name type="scientific">Caproiciproducens faecalis</name>
    <dbReference type="NCBI Taxonomy" id="2820301"/>
    <lineage>
        <taxon>Bacteria</taxon>
        <taxon>Bacillati</taxon>
        <taxon>Bacillota</taxon>
        <taxon>Clostridia</taxon>
        <taxon>Eubacteriales</taxon>
        <taxon>Acutalibacteraceae</taxon>
        <taxon>Caproiciproducens</taxon>
    </lineage>
</organism>
<dbReference type="EMBL" id="JAGFNZ010000002">
    <property type="protein sequence ID" value="MBW7572304.1"/>
    <property type="molecule type" value="Genomic_DNA"/>
</dbReference>
<dbReference type="InterPro" id="IPR001647">
    <property type="entry name" value="HTH_TetR"/>
</dbReference>
<dbReference type="Proteomes" id="UP000719942">
    <property type="component" value="Unassembled WGS sequence"/>
</dbReference>
<evidence type="ECO:0000256" key="3">
    <source>
        <dbReference type="ARBA" id="ARBA00023163"/>
    </source>
</evidence>
<dbReference type="InterPro" id="IPR036271">
    <property type="entry name" value="Tet_transcr_reg_TetR-rel_C_sf"/>
</dbReference>
<name>A0ABS7DLY0_9FIRM</name>
<dbReference type="SUPFAM" id="SSF48498">
    <property type="entry name" value="Tetracyclin repressor-like, C-terminal domain"/>
    <property type="match status" value="1"/>
</dbReference>
<dbReference type="InterPro" id="IPR050109">
    <property type="entry name" value="HTH-type_TetR-like_transc_reg"/>
</dbReference>
<dbReference type="RefSeq" id="WP_219964713.1">
    <property type="nucleotide sequence ID" value="NZ_JAGFNZ010000002.1"/>
</dbReference>
<dbReference type="PANTHER" id="PTHR30055">
    <property type="entry name" value="HTH-TYPE TRANSCRIPTIONAL REGULATOR RUTR"/>
    <property type="match status" value="1"/>
</dbReference>
<proteinExistence type="predicted"/>
<feature type="domain" description="HTH tetR-type" evidence="5">
    <location>
        <begin position="11"/>
        <end position="71"/>
    </location>
</feature>
<gene>
    <name evidence="6" type="ORF">J5W02_05705</name>
</gene>
<evidence type="ECO:0000256" key="2">
    <source>
        <dbReference type="ARBA" id="ARBA00023125"/>
    </source>
</evidence>
<keyword evidence="1" id="KW-0805">Transcription regulation</keyword>
<accession>A0ABS7DLY0</accession>
<reference evidence="6 7" key="1">
    <citation type="submission" date="2021-03" db="EMBL/GenBank/DDBJ databases">
        <title>Caproiciproducens sp. nov. isolated from feces of cow.</title>
        <authorList>
            <person name="Choi J.-Y."/>
        </authorList>
    </citation>
    <scope>NUCLEOTIDE SEQUENCE [LARGE SCALE GENOMIC DNA]</scope>
    <source>
        <strain evidence="6 7">AGMB10547</strain>
    </source>
</reference>
<dbReference type="PROSITE" id="PS50977">
    <property type="entry name" value="HTH_TETR_2"/>
    <property type="match status" value="1"/>
</dbReference>
<dbReference type="PANTHER" id="PTHR30055:SF234">
    <property type="entry name" value="HTH-TYPE TRANSCRIPTIONAL REGULATOR BETI"/>
    <property type="match status" value="1"/>
</dbReference>
<dbReference type="InterPro" id="IPR009057">
    <property type="entry name" value="Homeodomain-like_sf"/>
</dbReference>
<evidence type="ECO:0000259" key="5">
    <source>
        <dbReference type="PROSITE" id="PS50977"/>
    </source>
</evidence>
<keyword evidence="2 4" id="KW-0238">DNA-binding</keyword>
<dbReference type="SUPFAM" id="SSF46689">
    <property type="entry name" value="Homeodomain-like"/>
    <property type="match status" value="1"/>
</dbReference>
<feature type="DNA-binding region" description="H-T-H motif" evidence="4">
    <location>
        <begin position="34"/>
        <end position="53"/>
    </location>
</feature>
<evidence type="ECO:0000256" key="1">
    <source>
        <dbReference type="ARBA" id="ARBA00023015"/>
    </source>
</evidence>
<sequence>MKKTSRQLQKEQTKELLIKTAFKLFSERGFLSTRISDIAGAAGVSHGTVFVHFPSLDALMAEVIEVYVGKIAQRTHELADSGKTLREVLCAHLNGIQEYEPFYTALVTENRQLPPPARDAWVTLQSVISLHFSRAVQRETEAGKIIPIPTSLLFNMWLGLVHHYLANTDLFAPGGKVIERYGETLIDNYLKLLASKGAE</sequence>
<dbReference type="Pfam" id="PF00440">
    <property type="entry name" value="TetR_N"/>
    <property type="match status" value="1"/>
</dbReference>
<evidence type="ECO:0000313" key="6">
    <source>
        <dbReference type="EMBL" id="MBW7572304.1"/>
    </source>
</evidence>